<name>A0A8R2B4S3_ACYPI</name>
<reference evidence="1" key="2">
    <citation type="submission" date="2022-06" db="UniProtKB">
        <authorList>
            <consortium name="EnsemblMetazoa"/>
        </authorList>
    </citation>
    <scope>IDENTIFICATION</scope>
</reference>
<dbReference type="Gene3D" id="3.30.420.10">
    <property type="entry name" value="Ribonuclease H-like superfamily/Ribonuclease H"/>
    <property type="match status" value="1"/>
</dbReference>
<reference evidence="2" key="1">
    <citation type="submission" date="2010-06" db="EMBL/GenBank/DDBJ databases">
        <authorList>
            <person name="Jiang H."/>
            <person name="Abraham K."/>
            <person name="Ali S."/>
            <person name="Alsbrooks S.L."/>
            <person name="Anim B.N."/>
            <person name="Anosike U.S."/>
            <person name="Attaway T."/>
            <person name="Bandaranaike D.P."/>
            <person name="Battles P.K."/>
            <person name="Bell S.N."/>
            <person name="Bell A.V."/>
            <person name="Beltran B."/>
            <person name="Bickham C."/>
            <person name="Bustamante Y."/>
            <person name="Caleb T."/>
            <person name="Canada A."/>
            <person name="Cardenas V."/>
            <person name="Carter K."/>
            <person name="Chacko J."/>
            <person name="Chandrabose M.N."/>
            <person name="Chavez D."/>
            <person name="Chavez A."/>
            <person name="Chen L."/>
            <person name="Chu H.-S."/>
            <person name="Claassen K.J."/>
            <person name="Cockrell R."/>
            <person name="Collins M."/>
            <person name="Cooper J.A."/>
            <person name="Cree A."/>
            <person name="Curry S.M."/>
            <person name="Da Y."/>
            <person name="Dao M.D."/>
            <person name="Das B."/>
            <person name="Davila M.-L."/>
            <person name="Davy-Carroll L."/>
            <person name="Denson S."/>
            <person name="Dinh H."/>
            <person name="Ebong V.E."/>
            <person name="Edwards J.R."/>
            <person name="Egan A."/>
            <person name="El-Daye J."/>
            <person name="Escobedo L."/>
            <person name="Fernandez S."/>
            <person name="Fernando P.R."/>
            <person name="Flagg N."/>
            <person name="Forbes L.D."/>
            <person name="Fowler R.G."/>
            <person name="Fu Q."/>
            <person name="Gabisi R.A."/>
            <person name="Ganer J."/>
            <person name="Garbino Pronczuk A."/>
            <person name="Garcia R.M."/>
            <person name="Garner T."/>
            <person name="Garrett T.E."/>
            <person name="Gonzalez D.A."/>
            <person name="Hamid H."/>
            <person name="Hawkins E.S."/>
            <person name="Hirani K."/>
            <person name="Hogues M.E."/>
            <person name="Hollins B."/>
            <person name="Hsiao C.-H."/>
            <person name="Jabil R."/>
            <person name="James M.L."/>
            <person name="Jhangiani S.N."/>
            <person name="Johnson B."/>
            <person name="Johnson Q."/>
            <person name="Joshi V."/>
            <person name="Kalu J.B."/>
            <person name="Kam C."/>
            <person name="Kashfia A."/>
            <person name="Keebler J."/>
            <person name="Kisamo H."/>
            <person name="Kovar C.L."/>
            <person name="Lago L.A."/>
            <person name="Lai C.-Y."/>
            <person name="Laidlaw J."/>
            <person name="Lara F."/>
            <person name="Le T.-K."/>
            <person name="Lee S.L."/>
            <person name="Legall F.H."/>
            <person name="Lemon S.J."/>
            <person name="Lewis L.R."/>
            <person name="Li B."/>
            <person name="Liu Y."/>
            <person name="Liu Y.-S."/>
            <person name="Lopez J."/>
            <person name="Lozado R.J."/>
            <person name="Lu J."/>
            <person name="Madu R.C."/>
            <person name="Maheshwari M."/>
            <person name="Maheshwari R."/>
            <person name="Malloy K."/>
            <person name="Martinez E."/>
            <person name="Mathew T."/>
            <person name="Mercado I.C."/>
            <person name="Mercado C."/>
            <person name="Meyer B."/>
            <person name="Montgomery K."/>
            <person name="Morgan M.B."/>
            <person name="Munidasa M."/>
            <person name="Nazareth L.V."/>
            <person name="Nelson J."/>
            <person name="Ng B.M."/>
            <person name="Nguyen N.B."/>
            <person name="Nguyen P.Q."/>
            <person name="Nguyen T."/>
            <person name="Obregon M."/>
            <person name="Okwuonu G.O."/>
            <person name="Onwere C.G."/>
            <person name="Orozco G."/>
            <person name="Parra A."/>
            <person name="Patel S."/>
            <person name="Patil S."/>
            <person name="Perez A."/>
            <person name="Perez Y."/>
            <person name="Pham C."/>
            <person name="Primus E.L."/>
            <person name="Pu L.-L."/>
            <person name="Puazo M."/>
            <person name="Qin X."/>
            <person name="Quiroz J.B."/>
            <person name="Reese J."/>
            <person name="Richards S."/>
            <person name="Rives C.M."/>
            <person name="Robberts R."/>
            <person name="Ruiz S.J."/>
            <person name="Ruiz M.J."/>
            <person name="Santibanez J."/>
            <person name="Schneider B.W."/>
            <person name="Sisson I."/>
            <person name="Smith M."/>
            <person name="Sodergren E."/>
            <person name="Song X.-Z."/>
            <person name="Song B.B."/>
            <person name="Summersgill H."/>
            <person name="Thelus R."/>
            <person name="Thornton R.D."/>
            <person name="Trejos Z.Y."/>
            <person name="Usmani K."/>
            <person name="Vattathil S."/>
            <person name="Villasana D."/>
            <person name="Walker D.L."/>
            <person name="Wang S."/>
            <person name="Wang K."/>
            <person name="White C.S."/>
            <person name="Williams A.C."/>
            <person name="Williamson J."/>
            <person name="Wilson K."/>
            <person name="Woghiren I.O."/>
            <person name="Woodworth J.R."/>
            <person name="Worley K.C."/>
            <person name="Wright R.A."/>
            <person name="Wu W."/>
            <person name="Young L."/>
            <person name="Zhang L."/>
            <person name="Zhang J."/>
            <person name="Zhu Y."/>
            <person name="Muzny D.M."/>
            <person name="Weinstock G."/>
            <person name="Gibbs R.A."/>
        </authorList>
    </citation>
    <scope>NUCLEOTIDE SEQUENCE [LARGE SCALE GENOMIC DNA]</scope>
    <source>
        <strain evidence="2">LSR1</strain>
    </source>
</reference>
<dbReference type="GeneID" id="103309014"/>
<dbReference type="EnsemblMetazoa" id="XM_008183477.1">
    <property type="protein sequence ID" value="XP_008181699.1"/>
    <property type="gene ID" value="LOC103309014"/>
</dbReference>
<dbReference type="AlphaFoldDB" id="A0A8R2B4S3"/>
<evidence type="ECO:0000313" key="2">
    <source>
        <dbReference type="Proteomes" id="UP000007819"/>
    </source>
</evidence>
<proteinExistence type="predicted"/>
<dbReference type="KEGG" id="api:103309014"/>
<evidence type="ECO:0008006" key="3">
    <source>
        <dbReference type="Google" id="ProtNLM"/>
    </source>
</evidence>
<dbReference type="InterPro" id="IPR036397">
    <property type="entry name" value="RNaseH_sf"/>
</dbReference>
<dbReference type="Proteomes" id="UP000007819">
    <property type="component" value="Chromosome X"/>
</dbReference>
<sequence length="130" mass="15125">MIKDWLFPLLQADGDDFILQQDGAPPHWSLEVRKFLNNQLPQKWIGRCSANDAAFCPWPPDLTICDFFLWGYIKSIVYVPPLPKDLDELKSRITDAINSVTVDMLQQVYEEFEYRLDVCRESKGGHIEHL</sequence>
<dbReference type="GO" id="GO:0003676">
    <property type="term" value="F:nucleic acid binding"/>
    <property type="evidence" value="ECO:0007669"/>
    <property type="project" value="InterPro"/>
</dbReference>
<evidence type="ECO:0000313" key="1">
    <source>
        <dbReference type="EnsemblMetazoa" id="XP_008181699.1"/>
    </source>
</evidence>
<keyword evidence="2" id="KW-1185">Reference proteome</keyword>
<dbReference type="PANTHER" id="PTHR47326:SF1">
    <property type="entry name" value="HTH PSQ-TYPE DOMAIN-CONTAINING PROTEIN"/>
    <property type="match status" value="1"/>
</dbReference>
<dbReference type="PANTHER" id="PTHR47326">
    <property type="entry name" value="TRANSPOSABLE ELEMENT TC3 TRANSPOSASE-LIKE PROTEIN"/>
    <property type="match status" value="1"/>
</dbReference>
<protein>
    <recommendedName>
        <fullName evidence="3">Transposable element Tc3 transposase</fullName>
    </recommendedName>
</protein>
<accession>A0A8R2B4S3</accession>
<dbReference type="RefSeq" id="XP_008181699.1">
    <property type="nucleotide sequence ID" value="XM_008183477.1"/>
</dbReference>
<organism evidence="1 2">
    <name type="scientific">Acyrthosiphon pisum</name>
    <name type="common">Pea aphid</name>
    <dbReference type="NCBI Taxonomy" id="7029"/>
    <lineage>
        <taxon>Eukaryota</taxon>
        <taxon>Metazoa</taxon>
        <taxon>Ecdysozoa</taxon>
        <taxon>Arthropoda</taxon>
        <taxon>Hexapoda</taxon>
        <taxon>Insecta</taxon>
        <taxon>Pterygota</taxon>
        <taxon>Neoptera</taxon>
        <taxon>Paraneoptera</taxon>
        <taxon>Hemiptera</taxon>
        <taxon>Sternorrhyncha</taxon>
        <taxon>Aphidomorpha</taxon>
        <taxon>Aphidoidea</taxon>
        <taxon>Aphididae</taxon>
        <taxon>Macrosiphini</taxon>
        <taxon>Acyrthosiphon</taxon>
    </lineage>
</organism>
<dbReference type="OrthoDB" id="6571716at2759"/>